<comment type="caution">
    <text evidence="1">The sequence shown here is derived from an EMBL/GenBank/DDBJ whole genome shotgun (WGS) entry which is preliminary data.</text>
</comment>
<sequence length="176" mass="20637">MLYPFRQAMPVFNEVLRRGFCSRDQVLDLCDKLHRDCGPALRLLHYGTGDCENGGESFCFATMIEGGLVPPRMQVEFIDPRAPHKRYRVDFVWILHDGRIIVAEFDGMRKYIDPSMTDWKSTRQVVHEEREREDALRRAGVTTIVRIDYQEAKEIWPMIRKLRDAGVPLRHNSQLF</sequence>
<accession>A0A5N6S684</accession>
<reference evidence="1 2" key="1">
    <citation type="submission" date="2018-04" db="EMBL/GenBank/DDBJ databases">
        <authorList>
            <person name="Eckel V.P."/>
            <person name="Vogel R.F."/>
        </authorList>
    </citation>
    <scope>NUCLEOTIDE SEQUENCE [LARGE SCALE GENOMIC DNA]</scope>
    <source>
        <strain evidence="2">TMW 2.1764</strain>
    </source>
</reference>
<dbReference type="EMBL" id="QDAG01000003">
    <property type="protein sequence ID" value="KAE8129201.1"/>
    <property type="molecule type" value="Genomic_DNA"/>
</dbReference>
<name>A0A5N6S684_9BIFI</name>
<evidence type="ECO:0008006" key="3">
    <source>
        <dbReference type="Google" id="ProtNLM"/>
    </source>
</evidence>
<evidence type="ECO:0000313" key="1">
    <source>
        <dbReference type="EMBL" id="KAE8129201.1"/>
    </source>
</evidence>
<gene>
    <name evidence="1" type="ORF">DDE84_03755</name>
</gene>
<dbReference type="AlphaFoldDB" id="A0A5N6S684"/>
<keyword evidence="2" id="KW-1185">Reference proteome</keyword>
<proteinExistence type="predicted"/>
<protein>
    <recommendedName>
        <fullName evidence="3">CTP synthase</fullName>
    </recommendedName>
</protein>
<organism evidence="1 2">
    <name type="scientific">Bifidobacterium tibiigranuli</name>
    <dbReference type="NCBI Taxonomy" id="2172043"/>
    <lineage>
        <taxon>Bacteria</taxon>
        <taxon>Bacillati</taxon>
        <taxon>Actinomycetota</taxon>
        <taxon>Actinomycetes</taxon>
        <taxon>Bifidobacteriales</taxon>
        <taxon>Bifidobacteriaceae</taxon>
        <taxon>Bifidobacterium</taxon>
    </lineage>
</organism>
<dbReference type="Proteomes" id="UP000325415">
    <property type="component" value="Unassembled WGS sequence"/>
</dbReference>
<evidence type="ECO:0000313" key="2">
    <source>
        <dbReference type="Proteomes" id="UP000325415"/>
    </source>
</evidence>